<accession>A0A9D1ZBZ4</accession>
<dbReference type="EMBL" id="DXCO01000037">
    <property type="protein sequence ID" value="HIY78593.1"/>
    <property type="molecule type" value="Genomic_DNA"/>
</dbReference>
<feature type="transmembrane region" description="Helical" evidence="1">
    <location>
        <begin position="39"/>
        <end position="56"/>
    </location>
</feature>
<feature type="transmembrane region" description="Helical" evidence="1">
    <location>
        <begin position="6"/>
        <end position="27"/>
    </location>
</feature>
<gene>
    <name evidence="2" type="ORF">H9728_06070</name>
</gene>
<dbReference type="InterPro" id="IPR005562">
    <property type="entry name" value="SpoVA"/>
</dbReference>
<evidence type="ECO:0000256" key="1">
    <source>
        <dbReference type="SAM" id="Phobius"/>
    </source>
</evidence>
<evidence type="ECO:0000313" key="2">
    <source>
        <dbReference type="EMBL" id="HIY78593.1"/>
    </source>
</evidence>
<keyword evidence="1" id="KW-0812">Transmembrane</keyword>
<reference evidence="2" key="1">
    <citation type="journal article" date="2021" name="PeerJ">
        <title>Extensive microbial diversity within the chicken gut microbiome revealed by metagenomics and culture.</title>
        <authorList>
            <person name="Gilroy R."/>
            <person name="Ravi A."/>
            <person name="Getino M."/>
            <person name="Pursley I."/>
            <person name="Horton D.L."/>
            <person name="Alikhan N.F."/>
            <person name="Baker D."/>
            <person name="Gharbi K."/>
            <person name="Hall N."/>
            <person name="Watson M."/>
            <person name="Adriaenssens E.M."/>
            <person name="Foster-Nyarko E."/>
            <person name="Jarju S."/>
            <person name="Secka A."/>
            <person name="Antonio M."/>
            <person name="Oren A."/>
            <person name="Chaudhuri R.R."/>
            <person name="La Ragione R."/>
            <person name="Hildebrand F."/>
            <person name="Pallen M.J."/>
        </authorList>
    </citation>
    <scope>NUCLEOTIDE SEQUENCE</scope>
    <source>
        <strain evidence="2">CHK199-9574</strain>
    </source>
</reference>
<organism evidence="2 3">
    <name type="scientific">Candidatus Borkfalkia excrementavium</name>
    <dbReference type="NCBI Taxonomy" id="2838505"/>
    <lineage>
        <taxon>Bacteria</taxon>
        <taxon>Bacillati</taxon>
        <taxon>Bacillota</taxon>
        <taxon>Clostridia</taxon>
        <taxon>Christensenellales</taxon>
        <taxon>Christensenellaceae</taxon>
        <taxon>Candidatus Borkfalkia</taxon>
    </lineage>
</organism>
<keyword evidence="1" id="KW-0472">Membrane</keyword>
<dbReference type="AlphaFoldDB" id="A0A9D1ZBZ4"/>
<proteinExistence type="predicted"/>
<protein>
    <submittedName>
        <fullName evidence="2">SpoVA/SpoVAEb family sporulation membrane protein</fullName>
    </submittedName>
</protein>
<dbReference type="Pfam" id="PF03862">
    <property type="entry name" value="SpoVAC_SpoVAEB"/>
    <property type="match status" value="1"/>
</dbReference>
<feature type="transmembrane region" description="Helical" evidence="1">
    <location>
        <begin position="62"/>
        <end position="79"/>
    </location>
</feature>
<evidence type="ECO:0000313" key="3">
    <source>
        <dbReference type="Proteomes" id="UP000824135"/>
    </source>
</evidence>
<dbReference type="PANTHER" id="PTHR38450">
    <property type="entry name" value="STAGE V SPORULATION PROTEIN AC-RELATED"/>
    <property type="match status" value="1"/>
</dbReference>
<feature type="transmembrane region" description="Helical" evidence="1">
    <location>
        <begin position="91"/>
        <end position="119"/>
    </location>
</feature>
<name>A0A9D1ZBZ4_9FIRM</name>
<comment type="caution">
    <text evidence="2">The sequence shown here is derived from an EMBL/GenBank/DDBJ whole genome shotgun (WGS) entry which is preliminary data.</text>
</comment>
<dbReference type="PANTHER" id="PTHR38450:SF2">
    <property type="entry name" value="STAGE V SPORULATION PROTEIN AEB"/>
    <property type="match status" value="1"/>
</dbReference>
<dbReference type="Proteomes" id="UP000824135">
    <property type="component" value="Unassembled WGS sequence"/>
</dbReference>
<reference evidence="2" key="2">
    <citation type="submission" date="2021-04" db="EMBL/GenBank/DDBJ databases">
        <authorList>
            <person name="Gilroy R."/>
        </authorList>
    </citation>
    <scope>NUCLEOTIDE SEQUENCE</scope>
    <source>
        <strain evidence="2">CHK199-9574</strain>
    </source>
</reference>
<keyword evidence="1" id="KW-1133">Transmembrane helix</keyword>
<sequence length="126" mass="13281">MDKYIDILLMFVKAFAVGGIICTIAQVIINCTKLTAGKILVYFMLSGVVLQALGLYQYLVDFAGAGATVPISGFGYLLARGAMRGAQKGIFYAVTGPLAAASAGVSAAVIFSFLFALIFRPKSKKN</sequence>